<dbReference type="Gene3D" id="3.30.565.10">
    <property type="entry name" value="Histidine kinase-like ATPase, C-terminal domain"/>
    <property type="match status" value="1"/>
</dbReference>
<feature type="domain" description="Histidine kinase" evidence="2">
    <location>
        <begin position="283"/>
        <end position="372"/>
    </location>
</feature>
<keyword evidence="3" id="KW-0808">Transferase</keyword>
<dbReference type="Pfam" id="PF06580">
    <property type="entry name" value="His_kinase"/>
    <property type="match status" value="1"/>
</dbReference>
<dbReference type="RefSeq" id="WP_131997407.1">
    <property type="nucleotide sequence ID" value="NZ_SLWQ01000004.1"/>
</dbReference>
<dbReference type="OrthoDB" id="2514702at2"/>
<dbReference type="PANTHER" id="PTHR34220">
    <property type="entry name" value="SENSOR HISTIDINE KINASE YPDA"/>
    <property type="match status" value="1"/>
</dbReference>
<dbReference type="SMART" id="SM00387">
    <property type="entry name" value="HATPase_c"/>
    <property type="match status" value="1"/>
</dbReference>
<keyword evidence="1" id="KW-0472">Membrane</keyword>
<dbReference type="Pfam" id="PF02518">
    <property type="entry name" value="HATPase_c"/>
    <property type="match status" value="1"/>
</dbReference>
<evidence type="ECO:0000256" key="1">
    <source>
        <dbReference type="SAM" id="Phobius"/>
    </source>
</evidence>
<dbReference type="AlphaFoldDB" id="A0A4R2IA30"/>
<accession>A0A4R2IA30</accession>
<reference evidence="3 4" key="1">
    <citation type="journal article" date="2015" name="Stand. Genomic Sci.">
        <title>Genomic Encyclopedia of Bacterial and Archaeal Type Strains, Phase III: the genomes of soil and plant-associated and newly described type strains.</title>
        <authorList>
            <person name="Whitman W.B."/>
            <person name="Woyke T."/>
            <person name="Klenk H.P."/>
            <person name="Zhou Y."/>
            <person name="Lilburn T.G."/>
            <person name="Beck B.J."/>
            <person name="De Vos P."/>
            <person name="Vandamme P."/>
            <person name="Eisen J.A."/>
            <person name="Garrity G."/>
            <person name="Hugenholtz P."/>
            <person name="Kyrpides N.C."/>
        </authorList>
    </citation>
    <scope>NUCLEOTIDE SEQUENCE [LARGE SCALE GENOMIC DNA]</scope>
    <source>
        <strain evidence="3 4">A3</strain>
    </source>
</reference>
<sequence>MEVVPDADAQVLTVAATDDGTARACWRPWIAYAMAWLGIGLWLGINVVIGHRNSGSRIPAWEPMCWELSSAAVIAVLAIGIFRFERRHPLSGPDWLQRVPVHVPAAIAFSLLHTLGMVAVRKPVYALMGGHYDFGDPLLGFAYELQKDLISYALIAGACVAWRAQRARRERELAVLQLERDLGQARLAQLTAQIEPHFMFNTLNAISNRMHEDVEAADRMIAALAVLMRVALSETCDARVRVVDDVVWLERYFELMRERFRGKLETQVEVEPAARDARIPRLLLQPLVENAFEHGLASGRGRVQVTIGANDTTVFCTVEDDGRGLAPGYEPGVGLTNVRHRLDLMYPGRHRFSIGPGRIAGTRIEIELPLERDA</sequence>
<dbReference type="Proteomes" id="UP000294862">
    <property type="component" value="Unassembled WGS sequence"/>
</dbReference>
<name>A0A4R2IA30_9GAMM</name>
<keyword evidence="1" id="KW-0812">Transmembrane</keyword>
<proteinExistence type="predicted"/>
<dbReference type="InterPro" id="IPR005467">
    <property type="entry name" value="His_kinase_dom"/>
</dbReference>
<evidence type="ECO:0000313" key="4">
    <source>
        <dbReference type="Proteomes" id="UP000294862"/>
    </source>
</evidence>
<dbReference type="InterPro" id="IPR036890">
    <property type="entry name" value="HATPase_C_sf"/>
</dbReference>
<keyword evidence="4" id="KW-1185">Reference proteome</keyword>
<evidence type="ECO:0000313" key="3">
    <source>
        <dbReference type="EMBL" id="TCO40896.1"/>
    </source>
</evidence>
<keyword evidence="1" id="KW-1133">Transmembrane helix</keyword>
<organism evidence="3 4">
    <name type="scientific">Dokdonella fugitiva</name>
    <dbReference type="NCBI Taxonomy" id="328517"/>
    <lineage>
        <taxon>Bacteria</taxon>
        <taxon>Pseudomonadati</taxon>
        <taxon>Pseudomonadota</taxon>
        <taxon>Gammaproteobacteria</taxon>
        <taxon>Lysobacterales</taxon>
        <taxon>Rhodanobacteraceae</taxon>
        <taxon>Dokdonella</taxon>
    </lineage>
</organism>
<gene>
    <name evidence="3" type="ORF">EV148_104259</name>
</gene>
<evidence type="ECO:0000259" key="2">
    <source>
        <dbReference type="PROSITE" id="PS50109"/>
    </source>
</evidence>
<dbReference type="GO" id="GO:0016020">
    <property type="term" value="C:membrane"/>
    <property type="evidence" value="ECO:0007669"/>
    <property type="project" value="InterPro"/>
</dbReference>
<feature type="transmembrane region" description="Helical" evidence="1">
    <location>
        <begin position="29"/>
        <end position="49"/>
    </location>
</feature>
<dbReference type="PANTHER" id="PTHR34220:SF7">
    <property type="entry name" value="SENSOR HISTIDINE KINASE YPDA"/>
    <property type="match status" value="1"/>
</dbReference>
<dbReference type="InterPro" id="IPR050640">
    <property type="entry name" value="Bact_2-comp_sensor_kinase"/>
</dbReference>
<feature type="transmembrane region" description="Helical" evidence="1">
    <location>
        <begin position="61"/>
        <end position="82"/>
    </location>
</feature>
<protein>
    <submittedName>
        <fullName evidence="3">Histidine kinase</fullName>
    </submittedName>
</protein>
<keyword evidence="3" id="KW-0418">Kinase</keyword>
<dbReference type="GO" id="GO:0000155">
    <property type="term" value="F:phosphorelay sensor kinase activity"/>
    <property type="evidence" value="ECO:0007669"/>
    <property type="project" value="InterPro"/>
</dbReference>
<dbReference type="InterPro" id="IPR010559">
    <property type="entry name" value="Sig_transdc_His_kin_internal"/>
</dbReference>
<dbReference type="PROSITE" id="PS50109">
    <property type="entry name" value="HIS_KIN"/>
    <property type="match status" value="1"/>
</dbReference>
<dbReference type="InterPro" id="IPR003594">
    <property type="entry name" value="HATPase_dom"/>
</dbReference>
<dbReference type="EMBL" id="SLWQ01000004">
    <property type="protein sequence ID" value="TCO40896.1"/>
    <property type="molecule type" value="Genomic_DNA"/>
</dbReference>
<comment type="caution">
    <text evidence="3">The sequence shown here is derived from an EMBL/GenBank/DDBJ whole genome shotgun (WGS) entry which is preliminary data.</text>
</comment>
<dbReference type="SUPFAM" id="SSF55874">
    <property type="entry name" value="ATPase domain of HSP90 chaperone/DNA topoisomerase II/histidine kinase"/>
    <property type="match status" value="1"/>
</dbReference>